<reference evidence="1 2" key="1">
    <citation type="submission" date="2019-06" db="EMBL/GenBank/DDBJ databases">
        <title>Draft genome sequence of [Clostridium] clostridioforme NBRC 113352.</title>
        <authorList>
            <person name="Miura T."/>
            <person name="Furukawa M."/>
            <person name="Shimamura M."/>
            <person name="Ohyama Y."/>
            <person name="Yamazoe A."/>
            <person name="Kawasaki H."/>
        </authorList>
    </citation>
    <scope>NUCLEOTIDE SEQUENCE [LARGE SCALE GENOMIC DNA]</scope>
    <source>
        <strain evidence="1 2">NBRC 113352</strain>
    </source>
</reference>
<protein>
    <recommendedName>
        <fullName evidence="3">Phosphoribosylglycinamide formyltransferase</fullName>
    </recommendedName>
</protein>
<evidence type="ECO:0000313" key="1">
    <source>
        <dbReference type="EMBL" id="GEA35101.1"/>
    </source>
</evidence>
<sequence length="69" mass="7938">MALKDDLKAAIVKSGFTMTQVVEQLNAKYGRDISIQNFSAKLRRESLKYTEVEEILDIIGYSIVWEKNK</sequence>
<organism evidence="1 2">
    <name type="scientific">Enterocloster clostridioformis</name>
    <dbReference type="NCBI Taxonomy" id="1531"/>
    <lineage>
        <taxon>Bacteria</taxon>
        <taxon>Bacillati</taxon>
        <taxon>Bacillota</taxon>
        <taxon>Clostridia</taxon>
        <taxon>Lachnospirales</taxon>
        <taxon>Lachnospiraceae</taxon>
        <taxon>Enterocloster</taxon>
    </lineage>
</organism>
<dbReference type="AlphaFoldDB" id="A0A1I2TN36"/>
<accession>A0A1I2TN36</accession>
<dbReference type="EMBL" id="BJLB01000001">
    <property type="protein sequence ID" value="GEA35101.1"/>
    <property type="molecule type" value="Genomic_DNA"/>
</dbReference>
<proteinExistence type="predicted"/>
<gene>
    <name evidence="1" type="ORF">Ccl03g_08140</name>
</gene>
<evidence type="ECO:0000313" key="2">
    <source>
        <dbReference type="Proteomes" id="UP000315200"/>
    </source>
</evidence>
<comment type="caution">
    <text evidence="1">The sequence shown here is derived from an EMBL/GenBank/DDBJ whole genome shotgun (WGS) entry which is preliminary data.</text>
</comment>
<evidence type="ECO:0008006" key="3">
    <source>
        <dbReference type="Google" id="ProtNLM"/>
    </source>
</evidence>
<dbReference type="Proteomes" id="UP000315200">
    <property type="component" value="Unassembled WGS sequence"/>
</dbReference>
<dbReference type="RefSeq" id="WP_074925436.1">
    <property type="nucleotide sequence ID" value="NZ_BJLB01000001.1"/>
</dbReference>
<name>A0A1I2TN36_9FIRM</name>